<dbReference type="EMBL" id="UYSL01019875">
    <property type="protein sequence ID" value="VDL70868.1"/>
    <property type="molecule type" value="Genomic_DNA"/>
</dbReference>
<proteinExistence type="predicted"/>
<reference evidence="4" key="1">
    <citation type="submission" date="2017-02" db="UniProtKB">
        <authorList>
            <consortium name="WormBaseParasite"/>
        </authorList>
    </citation>
    <scope>IDENTIFICATION</scope>
</reference>
<feature type="compositionally biased region" description="Basic residues" evidence="1">
    <location>
        <begin position="116"/>
        <end position="127"/>
    </location>
</feature>
<dbReference type="Proteomes" id="UP000271162">
    <property type="component" value="Unassembled WGS sequence"/>
</dbReference>
<reference evidence="2 3" key="2">
    <citation type="submission" date="2018-11" db="EMBL/GenBank/DDBJ databases">
        <authorList>
            <consortium name="Pathogen Informatics"/>
        </authorList>
    </citation>
    <scope>NUCLEOTIDE SEQUENCE [LARGE SCALE GENOMIC DNA]</scope>
</reference>
<gene>
    <name evidence="2" type="ORF">NBR_LOCUS7279</name>
</gene>
<dbReference type="WBParaSite" id="NBR_0000727801-mRNA-1">
    <property type="protein sequence ID" value="NBR_0000727801-mRNA-1"/>
    <property type="gene ID" value="NBR_0000727801"/>
</dbReference>
<keyword evidence="3" id="KW-1185">Reference proteome</keyword>
<evidence type="ECO:0000256" key="1">
    <source>
        <dbReference type="SAM" id="MobiDB-lite"/>
    </source>
</evidence>
<sequence>MKDHEKNELEKAKRPSHNISDGHLGVLVSVTYENRSDPSINQLARTTSTEELRNAGGLLSTLLGYAPIKRYLASRSQAESQKGGLLKRSEATRHKAAANWFTVVAVRAAHPPPPSRHPKPAPKRSRRQQQQQVDIELHQRGCCKLIGWALASDWGN</sequence>
<accession>A0A0N4XWK0</accession>
<feature type="compositionally biased region" description="Basic and acidic residues" evidence="1">
    <location>
        <begin position="1"/>
        <end position="13"/>
    </location>
</feature>
<protein>
    <submittedName>
        <fullName evidence="2 4">Uncharacterized protein</fullName>
    </submittedName>
</protein>
<evidence type="ECO:0000313" key="2">
    <source>
        <dbReference type="EMBL" id="VDL70868.1"/>
    </source>
</evidence>
<organism evidence="4">
    <name type="scientific">Nippostrongylus brasiliensis</name>
    <name type="common">Rat hookworm</name>
    <dbReference type="NCBI Taxonomy" id="27835"/>
    <lineage>
        <taxon>Eukaryota</taxon>
        <taxon>Metazoa</taxon>
        <taxon>Ecdysozoa</taxon>
        <taxon>Nematoda</taxon>
        <taxon>Chromadorea</taxon>
        <taxon>Rhabditida</taxon>
        <taxon>Rhabditina</taxon>
        <taxon>Rhabditomorpha</taxon>
        <taxon>Strongyloidea</taxon>
        <taxon>Heligmosomidae</taxon>
        <taxon>Nippostrongylus</taxon>
    </lineage>
</organism>
<dbReference type="AlphaFoldDB" id="A0A0N4XWK0"/>
<evidence type="ECO:0000313" key="3">
    <source>
        <dbReference type="Proteomes" id="UP000271162"/>
    </source>
</evidence>
<feature type="region of interest" description="Disordered" evidence="1">
    <location>
        <begin position="1"/>
        <end position="21"/>
    </location>
</feature>
<name>A0A0N4XWK0_NIPBR</name>
<evidence type="ECO:0000313" key="4">
    <source>
        <dbReference type="WBParaSite" id="NBR_0000727801-mRNA-1"/>
    </source>
</evidence>
<feature type="region of interest" description="Disordered" evidence="1">
    <location>
        <begin position="109"/>
        <end position="133"/>
    </location>
</feature>